<name>E4Z0W0_OIKDI</name>
<sequence length="75" mass="8525">DSFGEIDKHAFIEGVIDGRWVSEIRNQCVLPTFAGINWAQFNKIDCYLDASKTAARNEDAQEEDVTVKGLKKHKR</sequence>
<accession>E4Z0W0</accession>
<reference evidence="2" key="1">
    <citation type="journal article" date="2010" name="Science">
        <title>Plasticity of animal genome architecture unmasked by rapid evolution of a pelagic tunicate.</title>
        <authorList>
            <person name="Denoeud F."/>
            <person name="Henriet S."/>
            <person name="Mungpakdee S."/>
            <person name="Aury J.M."/>
            <person name="Da Silva C."/>
            <person name="Brinkmann H."/>
            <person name="Mikhaleva J."/>
            <person name="Olsen L.C."/>
            <person name="Jubin C."/>
            <person name="Canestro C."/>
            <person name="Bouquet J.M."/>
            <person name="Danks G."/>
            <person name="Poulain J."/>
            <person name="Campsteijn C."/>
            <person name="Adamski M."/>
            <person name="Cross I."/>
            <person name="Yadetie F."/>
            <person name="Muffato M."/>
            <person name="Louis A."/>
            <person name="Butcher S."/>
            <person name="Tsagkogeorga G."/>
            <person name="Konrad A."/>
            <person name="Singh S."/>
            <person name="Jensen M.F."/>
            <person name="Cong E.H."/>
            <person name="Eikeseth-Otteraa H."/>
            <person name="Noel B."/>
            <person name="Anthouard V."/>
            <person name="Porcel B.M."/>
            <person name="Kachouri-Lafond R."/>
            <person name="Nishino A."/>
            <person name="Ugolini M."/>
            <person name="Chourrout P."/>
            <person name="Nishida H."/>
            <person name="Aasland R."/>
            <person name="Huzurbazar S."/>
            <person name="Westhof E."/>
            <person name="Delsuc F."/>
            <person name="Lehrach H."/>
            <person name="Reinhardt R."/>
            <person name="Weissenbach J."/>
            <person name="Roy S.W."/>
            <person name="Artiguenave F."/>
            <person name="Postlethwait J.H."/>
            <person name="Manak J.R."/>
            <person name="Thompson E.M."/>
            <person name="Jaillon O."/>
            <person name="Du Pasquier L."/>
            <person name="Boudinot P."/>
            <person name="Liberles D.A."/>
            <person name="Volff J.N."/>
            <person name="Philippe H."/>
            <person name="Lenhard B."/>
            <person name="Roest Crollius H."/>
            <person name="Wincker P."/>
            <person name="Chourrout D."/>
        </authorList>
    </citation>
    <scope>NUCLEOTIDE SEQUENCE [LARGE SCALE GENOMIC DNA]</scope>
</reference>
<feature type="non-terminal residue" evidence="2">
    <location>
        <position position="1"/>
    </location>
</feature>
<protein>
    <submittedName>
        <fullName evidence="2">Uncharacterized protein</fullName>
    </submittedName>
</protein>
<dbReference type="AlphaFoldDB" id="E4Z0W0"/>
<gene>
    <name evidence="2" type="ORF">GSOID_T00023403001</name>
</gene>
<proteinExistence type="predicted"/>
<organism evidence="2">
    <name type="scientific">Oikopleura dioica</name>
    <name type="common">Tunicate</name>
    <dbReference type="NCBI Taxonomy" id="34765"/>
    <lineage>
        <taxon>Eukaryota</taxon>
        <taxon>Metazoa</taxon>
        <taxon>Chordata</taxon>
        <taxon>Tunicata</taxon>
        <taxon>Appendicularia</taxon>
        <taxon>Copelata</taxon>
        <taxon>Oikopleuridae</taxon>
        <taxon>Oikopleura</taxon>
    </lineage>
</organism>
<dbReference type="Proteomes" id="UP000011014">
    <property type="component" value="Unassembled WGS sequence"/>
</dbReference>
<evidence type="ECO:0000313" key="2">
    <source>
        <dbReference type="EMBL" id="CBY41338.1"/>
    </source>
</evidence>
<dbReference type="EMBL" id="FN656389">
    <property type="protein sequence ID" value="CBY41338.1"/>
    <property type="molecule type" value="Genomic_DNA"/>
</dbReference>
<evidence type="ECO:0000256" key="1">
    <source>
        <dbReference type="SAM" id="MobiDB-lite"/>
    </source>
</evidence>
<feature type="region of interest" description="Disordered" evidence="1">
    <location>
        <begin position="54"/>
        <end position="75"/>
    </location>
</feature>